<evidence type="ECO:0000313" key="2">
    <source>
        <dbReference type="EMBL" id="ACC97576.1"/>
    </source>
</evidence>
<name>B2KAN0_ELUMP</name>
<reference evidence="2 3" key="1">
    <citation type="journal article" date="2009" name="Appl. Environ. Microbiol.">
        <title>Genomic analysis of 'Elusimicrobium minutum,' the first cultivated representative of the phylum 'Elusimicrobia' (formerly termite group 1).</title>
        <authorList>
            <person name="Herlemann D.P.R."/>
            <person name="Geissinger O."/>
            <person name="Ikeda-Ohtsubo W."/>
            <person name="Kunin V."/>
            <person name="Sun H."/>
            <person name="Lapidus A."/>
            <person name="Hugenholtz P."/>
            <person name="Brune A."/>
        </authorList>
    </citation>
    <scope>NUCLEOTIDE SEQUENCE [LARGE SCALE GENOMIC DNA]</scope>
    <source>
        <strain evidence="2 3">Pei191</strain>
    </source>
</reference>
<feature type="signal peptide" evidence="1">
    <location>
        <begin position="1"/>
        <end position="19"/>
    </location>
</feature>
<dbReference type="AlphaFoldDB" id="B2KAN0"/>
<dbReference type="RefSeq" id="WP_012414191.1">
    <property type="nucleotide sequence ID" value="NC_010644.1"/>
</dbReference>
<proteinExistence type="predicted"/>
<dbReference type="OrthoDB" id="1149281at2"/>
<evidence type="ECO:0000256" key="1">
    <source>
        <dbReference type="SAM" id="SignalP"/>
    </source>
</evidence>
<protein>
    <submittedName>
        <fullName evidence="2">Uncharacterized protein</fullName>
    </submittedName>
</protein>
<gene>
    <name evidence="2" type="ordered locus">Emin_0008</name>
</gene>
<accession>B2KAN0</accession>
<dbReference type="EMBL" id="CP001055">
    <property type="protein sequence ID" value="ACC97576.1"/>
    <property type="molecule type" value="Genomic_DNA"/>
</dbReference>
<organism evidence="2 3">
    <name type="scientific">Elusimicrobium minutum (strain Pei191)</name>
    <dbReference type="NCBI Taxonomy" id="445932"/>
    <lineage>
        <taxon>Bacteria</taxon>
        <taxon>Pseudomonadati</taxon>
        <taxon>Elusimicrobiota</taxon>
        <taxon>Elusimicrobia</taxon>
        <taxon>Elusimicrobiales</taxon>
        <taxon>Elusimicrobiaceae</taxon>
        <taxon>Elusimicrobium</taxon>
    </lineage>
</organism>
<keyword evidence="1" id="KW-0732">Signal</keyword>
<sequence length="250" mass="27950">MKKLIFIPLFLFLTLPLKAQIKTAHIIVALCDNVYQNIAPVPAKLGNGSNPEQNLYWGAMYGVKTHLKKSPEWSFVSEEKDISPDILRRIIFKHKDKDYWVILDAYKGKEIKTATKDFFNYLSKVQKNSLEAVLDNQKQNIPFGSASDIIIYAGHNGLMDFTINTPEGKKSSKKAVVLACQSKKYLNDAILKTGAESYVTTNGNMAPEGYVIEAVLNSWAGGKDSAKARKAAAQAYAKYQKVKSADYLFR</sequence>
<dbReference type="HOGENOM" id="CLU_075514_0_0_0"/>
<dbReference type="Proteomes" id="UP000001029">
    <property type="component" value="Chromosome"/>
</dbReference>
<evidence type="ECO:0000313" key="3">
    <source>
        <dbReference type="Proteomes" id="UP000001029"/>
    </source>
</evidence>
<dbReference type="KEGG" id="emi:Emin_0008"/>
<keyword evidence="3" id="KW-1185">Reference proteome</keyword>
<feature type="chain" id="PRO_5002779785" evidence="1">
    <location>
        <begin position="20"/>
        <end position="250"/>
    </location>
</feature>